<dbReference type="PANTHER" id="PTHR47992">
    <property type="entry name" value="PROTEIN PHOSPHATASE"/>
    <property type="match status" value="1"/>
</dbReference>
<accession>A0A4R7I4H7</accession>
<dbReference type="InterPro" id="IPR015655">
    <property type="entry name" value="PP2C"/>
</dbReference>
<dbReference type="AlphaFoldDB" id="A0A4R7I4H7"/>
<dbReference type="GO" id="GO:0004722">
    <property type="term" value="F:protein serine/threonine phosphatase activity"/>
    <property type="evidence" value="ECO:0007669"/>
    <property type="project" value="InterPro"/>
</dbReference>
<dbReference type="SMART" id="SM00332">
    <property type="entry name" value="PP2Cc"/>
    <property type="match status" value="1"/>
</dbReference>
<dbReference type="PROSITE" id="PS51746">
    <property type="entry name" value="PPM_2"/>
    <property type="match status" value="1"/>
</dbReference>
<feature type="domain" description="PPM-type phosphatase" evidence="2">
    <location>
        <begin position="10"/>
        <end position="236"/>
    </location>
</feature>
<evidence type="ECO:0000256" key="1">
    <source>
        <dbReference type="SAM" id="MobiDB-lite"/>
    </source>
</evidence>
<comment type="caution">
    <text evidence="3">The sequence shown here is derived from an EMBL/GenBank/DDBJ whole genome shotgun (WGS) entry which is preliminary data.</text>
</comment>
<dbReference type="SMART" id="SM00331">
    <property type="entry name" value="PP2C_SIG"/>
    <property type="match status" value="1"/>
</dbReference>
<keyword evidence="4" id="KW-1185">Reference proteome</keyword>
<proteinExistence type="predicted"/>
<dbReference type="Gene3D" id="3.60.40.10">
    <property type="entry name" value="PPM-type phosphatase domain"/>
    <property type="match status" value="1"/>
</dbReference>
<dbReference type="InterPro" id="IPR001932">
    <property type="entry name" value="PPM-type_phosphatase-like_dom"/>
</dbReference>
<evidence type="ECO:0000259" key="2">
    <source>
        <dbReference type="PROSITE" id="PS51746"/>
    </source>
</evidence>
<evidence type="ECO:0000313" key="3">
    <source>
        <dbReference type="EMBL" id="TDT18582.1"/>
    </source>
</evidence>
<name>A0A4R7I4H7_9ACTN</name>
<evidence type="ECO:0000313" key="4">
    <source>
        <dbReference type="Proteomes" id="UP000294558"/>
    </source>
</evidence>
<sequence length="252" mass="26673">MTTRALSTAPFGLATRAGRRRDTNQDAALTGPTWFVVADGMGGHRRGDIASRAVIDTFTQSTVLGDTRTAVEAACEDAHTAIRRAAASADEPGMGSTVVGLVETGAGVVVFHVGDARCYRLVGGELRLLTRDHSHVQELIDAGRLTTEQARTHPLRNVVTRALGLDGDHTPDLVHVDPRPSRFLLCSDGLTAELGPRTIGRTLAGIERPDEAAERLVALAFDGDAHDDTTALVVDTPTIGDNGRDADPEVGR</sequence>
<protein>
    <submittedName>
        <fullName evidence="3">Serine/threonine protein phosphatase PrpC</fullName>
    </submittedName>
</protein>
<dbReference type="CDD" id="cd00143">
    <property type="entry name" value="PP2Cc"/>
    <property type="match status" value="1"/>
</dbReference>
<feature type="region of interest" description="Disordered" evidence="1">
    <location>
        <begin position="1"/>
        <end position="25"/>
    </location>
</feature>
<dbReference type="SUPFAM" id="SSF81606">
    <property type="entry name" value="PP2C-like"/>
    <property type="match status" value="1"/>
</dbReference>
<dbReference type="InterPro" id="IPR036457">
    <property type="entry name" value="PPM-type-like_dom_sf"/>
</dbReference>
<dbReference type="Pfam" id="PF13672">
    <property type="entry name" value="PP2C_2"/>
    <property type="match status" value="1"/>
</dbReference>
<dbReference type="Proteomes" id="UP000294558">
    <property type="component" value="Unassembled WGS sequence"/>
</dbReference>
<dbReference type="EMBL" id="SOAU01000001">
    <property type="protein sequence ID" value="TDT18582.1"/>
    <property type="molecule type" value="Genomic_DNA"/>
</dbReference>
<organism evidence="3 4">
    <name type="scientific">Ilumatobacter fluminis</name>
    <dbReference type="NCBI Taxonomy" id="467091"/>
    <lineage>
        <taxon>Bacteria</taxon>
        <taxon>Bacillati</taxon>
        <taxon>Actinomycetota</taxon>
        <taxon>Acidimicrobiia</taxon>
        <taxon>Acidimicrobiales</taxon>
        <taxon>Ilumatobacteraceae</taxon>
        <taxon>Ilumatobacter</taxon>
    </lineage>
</organism>
<dbReference type="RefSeq" id="WP_166657749.1">
    <property type="nucleotide sequence ID" value="NZ_SOAU01000001.1"/>
</dbReference>
<reference evidence="3 4" key="1">
    <citation type="submission" date="2019-03" db="EMBL/GenBank/DDBJ databases">
        <title>Sequencing the genomes of 1000 actinobacteria strains.</title>
        <authorList>
            <person name="Klenk H.-P."/>
        </authorList>
    </citation>
    <scope>NUCLEOTIDE SEQUENCE [LARGE SCALE GENOMIC DNA]</scope>
    <source>
        <strain evidence="3 4">DSM 18936</strain>
    </source>
</reference>
<gene>
    <name evidence="3" type="ORF">BDK89_4206</name>
</gene>